<keyword evidence="6" id="KW-0067">ATP-binding</keyword>
<evidence type="ECO:0000256" key="5">
    <source>
        <dbReference type="ARBA" id="ARBA00022741"/>
    </source>
</evidence>
<dbReference type="InterPro" id="IPR014729">
    <property type="entry name" value="Rossmann-like_a/b/a_fold"/>
</dbReference>
<dbReference type="Proteomes" id="UP001059893">
    <property type="component" value="Unassembled WGS sequence"/>
</dbReference>
<name>A0ABQ8NB12_PYRGI</name>
<keyword evidence="11" id="KW-1185">Reference proteome</keyword>
<evidence type="ECO:0000256" key="6">
    <source>
        <dbReference type="ARBA" id="ARBA00022840"/>
    </source>
</evidence>
<evidence type="ECO:0000256" key="1">
    <source>
        <dbReference type="ARBA" id="ARBA00004790"/>
    </source>
</evidence>
<evidence type="ECO:0000256" key="8">
    <source>
        <dbReference type="ARBA" id="ARBA00049001"/>
    </source>
</evidence>
<accession>A0ABQ8NB12</accession>
<keyword evidence="2" id="KW-0662">Pyridine nucleotide biosynthesis</keyword>
<dbReference type="SUPFAM" id="SSF52374">
    <property type="entry name" value="Nucleotidylyl transferase"/>
    <property type="match status" value="1"/>
</dbReference>
<evidence type="ECO:0000256" key="7">
    <source>
        <dbReference type="ARBA" id="ARBA00023027"/>
    </source>
</evidence>
<evidence type="ECO:0000256" key="3">
    <source>
        <dbReference type="ARBA" id="ARBA00022679"/>
    </source>
</evidence>
<sequence length="345" mass="38321">MHYPSRLARCIMSPNVKVLDFFKEGLENFRLSQDQLEILCEAPRHDAGSPLTQDVICNTTISTNRKTDALERSKPRLPRRIIVMDASFNPPTSAHMQMATSAIRSAGDRRNTRLLLLLAVSNADKAPKPASFEQRLAMMNALAQDVYEEISYDDEAGAAAPESDDNGHRFGIDLALTTLPYFHDKSAALAAVVETAFEPPPTGRAPVEQVFLIGYDTLIRLFNPKYYSRTENGETVNGIREALSPLFGRARARLTLRADADWGGREEQLAYLENVRHGDALEQAGGLKEWASRIDVAETGDAHGLVSSTSAREAAARGDWVRLRELVPPRVAAWVQDERLYQESE</sequence>
<evidence type="ECO:0000313" key="11">
    <source>
        <dbReference type="Proteomes" id="UP001059893"/>
    </source>
</evidence>
<dbReference type="InterPro" id="IPR004821">
    <property type="entry name" value="Cyt_trans-like"/>
</dbReference>
<keyword evidence="4" id="KW-0548">Nucleotidyltransferase</keyword>
<dbReference type="CDD" id="cd02165">
    <property type="entry name" value="NMNAT"/>
    <property type="match status" value="1"/>
</dbReference>
<keyword evidence="5" id="KW-0547">Nucleotide-binding</keyword>
<comment type="caution">
    <text evidence="10">The sequence shown here is derived from an EMBL/GenBank/DDBJ whole genome shotgun (WGS) entry which is preliminary data.</text>
</comment>
<comment type="pathway">
    <text evidence="1">Cofactor biosynthesis; NAD(+) biosynthesis.</text>
</comment>
<keyword evidence="7" id="KW-0520">NAD</keyword>
<dbReference type="PANTHER" id="PTHR31285:SF0">
    <property type="entry name" value="NICOTINAMIDE MONONUCLEOTIDE ADENYLYLTRANSFERASE"/>
    <property type="match status" value="1"/>
</dbReference>
<proteinExistence type="predicted"/>
<feature type="domain" description="Cytidyltransferase-like" evidence="9">
    <location>
        <begin position="85"/>
        <end position="154"/>
    </location>
</feature>
<keyword evidence="3" id="KW-0808">Transferase</keyword>
<evidence type="ECO:0000256" key="2">
    <source>
        <dbReference type="ARBA" id="ARBA00022642"/>
    </source>
</evidence>
<dbReference type="Pfam" id="PF01467">
    <property type="entry name" value="CTP_transf_like"/>
    <property type="match status" value="1"/>
</dbReference>
<gene>
    <name evidence="10" type="ORF">MCOR33_008611</name>
</gene>
<protein>
    <recommendedName>
        <fullName evidence="9">Cytidyltransferase-like domain-containing protein</fullName>
    </recommendedName>
</protein>
<dbReference type="InterPro" id="IPR005248">
    <property type="entry name" value="NadD/NMNAT"/>
</dbReference>
<dbReference type="EMBL" id="JABSND010000210">
    <property type="protein sequence ID" value="KAI6294232.1"/>
    <property type="molecule type" value="Genomic_DNA"/>
</dbReference>
<organism evidence="10 11">
    <name type="scientific">Pyricularia grisea</name>
    <name type="common">Crabgrass-specific blast fungus</name>
    <name type="synonym">Magnaporthe grisea</name>
    <dbReference type="NCBI Taxonomy" id="148305"/>
    <lineage>
        <taxon>Eukaryota</taxon>
        <taxon>Fungi</taxon>
        <taxon>Dikarya</taxon>
        <taxon>Ascomycota</taxon>
        <taxon>Pezizomycotina</taxon>
        <taxon>Sordariomycetes</taxon>
        <taxon>Sordariomycetidae</taxon>
        <taxon>Magnaporthales</taxon>
        <taxon>Pyriculariaceae</taxon>
        <taxon>Pyricularia</taxon>
    </lineage>
</organism>
<evidence type="ECO:0000259" key="9">
    <source>
        <dbReference type="Pfam" id="PF01467"/>
    </source>
</evidence>
<dbReference type="Gene3D" id="3.40.50.620">
    <property type="entry name" value="HUPs"/>
    <property type="match status" value="1"/>
</dbReference>
<reference evidence="10" key="1">
    <citation type="submission" date="2021-01" db="EMBL/GenBank/DDBJ databases">
        <title>Deciphering the adaptive evolutionary patterns associated with biogeogrpahic diversity in the finger millet blast pathogen Magnaporthe oryzae in Eastern Africa.</title>
        <authorList>
            <person name="Onyema G."/>
            <person name="Shittu T.A."/>
            <person name="Dodsworth S."/>
            <person name="Devilliers S."/>
            <person name="Muthumeenakshi S."/>
            <person name="Sreenivasaprasad S."/>
        </authorList>
    </citation>
    <scope>NUCLEOTIDE SEQUENCE</scope>
    <source>
        <strain evidence="10">D15/s37</strain>
    </source>
</reference>
<evidence type="ECO:0000313" key="10">
    <source>
        <dbReference type="EMBL" id="KAI6294232.1"/>
    </source>
</evidence>
<evidence type="ECO:0000256" key="4">
    <source>
        <dbReference type="ARBA" id="ARBA00022695"/>
    </source>
</evidence>
<comment type="catalytic activity">
    <reaction evidence="8">
        <text>beta-nicotinamide D-ribonucleotide + ATP + H(+) = diphosphate + NAD(+)</text>
        <dbReference type="Rhea" id="RHEA:21360"/>
        <dbReference type="ChEBI" id="CHEBI:14649"/>
        <dbReference type="ChEBI" id="CHEBI:15378"/>
        <dbReference type="ChEBI" id="CHEBI:30616"/>
        <dbReference type="ChEBI" id="CHEBI:33019"/>
        <dbReference type="ChEBI" id="CHEBI:57540"/>
        <dbReference type="EC" id="2.7.7.1"/>
    </reaction>
</comment>
<dbReference type="PANTHER" id="PTHR31285">
    <property type="entry name" value="NICOTINAMIDE MONONUCLEOTIDE ADENYLYLTRANSFERASE"/>
    <property type="match status" value="1"/>
</dbReference>